<keyword evidence="3 6" id="KW-0812">Transmembrane</keyword>
<dbReference type="Proteomes" id="UP000663866">
    <property type="component" value="Unassembled WGS sequence"/>
</dbReference>
<organism evidence="7 12">
    <name type="scientific">Rotaria magnacalcarata</name>
    <dbReference type="NCBI Taxonomy" id="392030"/>
    <lineage>
        <taxon>Eukaryota</taxon>
        <taxon>Metazoa</taxon>
        <taxon>Spiralia</taxon>
        <taxon>Gnathifera</taxon>
        <taxon>Rotifera</taxon>
        <taxon>Eurotatoria</taxon>
        <taxon>Bdelloidea</taxon>
        <taxon>Philodinida</taxon>
        <taxon>Philodinidae</taxon>
        <taxon>Rotaria</taxon>
    </lineage>
</organism>
<comment type="similarity">
    <text evidence="2">Belongs to the DP1 family.</text>
</comment>
<sequence>MTGLLLDNFRKIEAKLKSYTYPSPINSCLGLAEQKTGLKREQLIIRAFGILMIYLVFGWGNDLVCNFIGLVYPTYASLLAVEVRTKNEQTQWLVYWMVYASFSLIEYSRYTFIHTLRGYWLVKCIFLIWLMLSGENGGAYIIYRRIIYRFLFEILQLRKPNPKTPFYNESAGESNIEKAALYDKYGNPVGRAYDLGRDGSFTEYNILIGQLYLGGELSDEAMQKPIDALKVKGFQVKHVRGESAFLSELRSKRYQIAWVISTNSTADATVILALTEFHSTGGGIFLFADNIPYISPASEFLNKTFGVTLTGDFHGSQTLTYKENGYLSAGNFGQHYIFTGIKHLFEGVTICHPVHSTAASSGVLITVATATDGNPNISLFDPPTKSTKGRLCLDCGFTKLFINWDDAGTKRYIVNVSCWLTAIDKKS</sequence>
<protein>
    <submittedName>
        <fullName evidence="7">Uncharacterized protein</fullName>
    </submittedName>
</protein>
<dbReference type="Proteomes" id="UP000663855">
    <property type="component" value="Unassembled WGS sequence"/>
</dbReference>
<dbReference type="EMBL" id="CAJOBG010008751">
    <property type="protein sequence ID" value="CAF4251082.1"/>
    <property type="molecule type" value="Genomic_DNA"/>
</dbReference>
<accession>A0A816BXC5</accession>
<evidence type="ECO:0000256" key="3">
    <source>
        <dbReference type="ARBA" id="ARBA00022692"/>
    </source>
</evidence>
<reference evidence="7" key="1">
    <citation type="submission" date="2021-02" db="EMBL/GenBank/DDBJ databases">
        <authorList>
            <person name="Nowell W R."/>
        </authorList>
    </citation>
    <scope>NUCLEOTIDE SEQUENCE</scope>
</reference>
<feature type="transmembrane region" description="Helical" evidence="6">
    <location>
        <begin position="92"/>
        <end position="108"/>
    </location>
</feature>
<feature type="transmembrane region" description="Helical" evidence="6">
    <location>
        <begin position="120"/>
        <end position="143"/>
    </location>
</feature>
<comment type="subcellular location">
    <subcellularLocation>
        <location evidence="1">Membrane</location>
        <topology evidence="1">Multi-pass membrane protein</topology>
    </subcellularLocation>
</comment>
<evidence type="ECO:0000313" key="8">
    <source>
        <dbReference type="EMBL" id="CAF4109355.1"/>
    </source>
</evidence>
<evidence type="ECO:0000313" key="12">
    <source>
        <dbReference type="Proteomes" id="UP000663855"/>
    </source>
</evidence>
<dbReference type="PANTHER" id="PTHR12300:SF161">
    <property type="entry name" value="RECEPTOR EXPRESSION-ENHANCING PROTEIN"/>
    <property type="match status" value="1"/>
</dbReference>
<proteinExistence type="inferred from homology"/>
<evidence type="ECO:0000313" key="10">
    <source>
        <dbReference type="EMBL" id="CAF4225863.1"/>
    </source>
</evidence>
<comment type="caution">
    <text evidence="7">The sequence shown here is derived from an EMBL/GenBank/DDBJ whole genome shotgun (WGS) entry which is preliminary data.</text>
</comment>
<dbReference type="AlphaFoldDB" id="A0A816BXC5"/>
<dbReference type="EMBL" id="CAJOBJ010008332">
    <property type="protein sequence ID" value="CAF4109355.1"/>
    <property type="molecule type" value="Genomic_DNA"/>
</dbReference>
<name>A0A816BXC5_9BILA</name>
<dbReference type="EMBL" id="CAJOBF010007174">
    <property type="protein sequence ID" value="CAF4225863.1"/>
    <property type="molecule type" value="Genomic_DNA"/>
</dbReference>
<evidence type="ECO:0000256" key="4">
    <source>
        <dbReference type="ARBA" id="ARBA00022989"/>
    </source>
</evidence>
<dbReference type="Proteomes" id="UP000681720">
    <property type="component" value="Unassembled WGS sequence"/>
</dbReference>
<dbReference type="EMBL" id="CAJOBH010008791">
    <property type="protein sequence ID" value="CAF4123273.1"/>
    <property type="molecule type" value="Genomic_DNA"/>
</dbReference>
<gene>
    <name evidence="9" type="ORF">BYL167_LOCUS20184</name>
    <name evidence="7" type="ORF">CJN711_LOCUS36787</name>
    <name evidence="8" type="ORF">GIL414_LOCUS17497</name>
    <name evidence="11" type="ORF">OVN521_LOCUS29028</name>
    <name evidence="10" type="ORF">UXM345_LOCUS29357</name>
</gene>
<evidence type="ECO:0000256" key="1">
    <source>
        <dbReference type="ARBA" id="ARBA00004141"/>
    </source>
</evidence>
<dbReference type="Proteomes" id="UP000663842">
    <property type="component" value="Unassembled WGS sequence"/>
</dbReference>
<evidence type="ECO:0000256" key="2">
    <source>
        <dbReference type="ARBA" id="ARBA00008573"/>
    </source>
</evidence>
<feature type="transmembrane region" description="Helical" evidence="6">
    <location>
        <begin position="43"/>
        <end position="72"/>
    </location>
</feature>
<evidence type="ECO:0000313" key="9">
    <source>
        <dbReference type="EMBL" id="CAF4123273.1"/>
    </source>
</evidence>
<dbReference type="GO" id="GO:0016020">
    <property type="term" value="C:membrane"/>
    <property type="evidence" value="ECO:0007669"/>
    <property type="project" value="UniProtKB-SubCell"/>
</dbReference>
<keyword evidence="5 6" id="KW-0472">Membrane</keyword>
<evidence type="ECO:0000256" key="5">
    <source>
        <dbReference type="ARBA" id="ARBA00023136"/>
    </source>
</evidence>
<evidence type="ECO:0000313" key="7">
    <source>
        <dbReference type="EMBL" id="CAF1613177.1"/>
    </source>
</evidence>
<dbReference type="Pfam" id="PF03134">
    <property type="entry name" value="TB2_DP1_HVA22"/>
    <property type="match status" value="1"/>
</dbReference>
<dbReference type="PANTHER" id="PTHR12300">
    <property type="entry name" value="HVA22-LIKE PROTEINS"/>
    <property type="match status" value="1"/>
</dbReference>
<keyword evidence="4 6" id="KW-1133">Transmembrane helix</keyword>
<evidence type="ECO:0000313" key="13">
    <source>
        <dbReference type="Proteomes" id="UP000663866"/>
    </source>
</evidence>
<dbReference type="EMBL" id="CAJNOV010017849">
    <property type="protein sequence ID" value="CAF1613177.1"/>
    <property type="molecule type" value="Genomic_DNA"/>
</dbReference>
<keyword evidence="13" id="KW-1185">Reference proteome</keyword>
<dbReference type="Proteomes" id="UP000681967">
    <property type="component" value="Unassembled WGS sequence"/>
</dbReference>
<evidence type="ECO:0000313" key="11">
    <source>
        <dbReference type="EMBL" id="CAF4251082.1"/>
    </source>
</evidence>
<evidence type="ECO:0000256" key="6">
    <source>
        <dbReference type="SAM" id="Phobius"/>
    </source>
</evidence>
<dbReference type="InterPro" id="IPR004345">
    <property type="entry name" value="TB2_DP1_HVA22"/>
</dbReference>